<evidence type="ECO:0000313" key="4">
    <source>
        <dbReference type="EMBL" id="MFC4905256.1"/>
    </source>
</evidence>
<evidence type="ECO:0000313" key="5">
    <source>
        <dbReference type="Proteomes" id="UP001595797"/>
    </source>
</evidence>
<feature type="domain" description="GerMN" evidence="3">
    <location>
        <begin position="205"/>
        <end position="296"/>
    </location>
</feature>
<name>A0ABV9TP98_9MICC</name>
<dbReference type="InterPro" id="IPR059026">
    <property type="entry name" value="LpqB_N"/>
</dbReference>
<gene>
    <name evidence="4" type="ORF">ACFPCS_16945</name>
</gene>
<dbReference type="RefSeq" id="WP_277550024.1">
    <property type="nucleotide sequence ID" value="NZ_JARAMH010000002.1"/>
</dbReference>
<dbReference type="SUPFAM" id="SSF63829">
    <property type="entry name" value="Calcium-dependent phosphotriesterase"/>
    <property type="match status" value="1"/>
</dbReference>
<keyword evidence="2" id="KW-0732">Signal</keyword>
<keyword evidence="5" id="KW-1185">Reference proteome</keyword>
<accession>A0ABV9TP98</accession>
<comment type="caution">
    <text evidence="4">The sequence shown here is derived from an EMBL/GenBank/DDBJ whole genome shotgun (WGS) entry which is preliminary data.</text>
</comment>
<evidence type="ECO:0000259" key="3">
    <source>
        <dbReference type="SMART" id="SM00909"/>
    </source>
</evidence>
<feature type="region of interest" description="Disordered" evidence="1">
    <location>
        <begin position="29"/>
        <end position="57"/>
    </location>
</feature>
<dbReference type="PROSITE" id="PS51257">
    <property type="entry name" value="PROKAR_LIPOPROTEIN"/>
    <property type="match status" value="1"/>
</dbReference>
<sequence>MSSTHRRRATTAAALCLAVALGGCGAIPRSGPVHRHAEPTRTTAEPTYDVAPAGPQDGAAPEQVIRGFLAAGTGVGDDYSVAREYLTPELAATWHPDARTIVHRGEPSLVPRLEENEYRMSLEVAAVVDGTGVIERKPAGAAEVLDFDVVQVDGQWRISDAPDATVLTATDFEEIFEPHQLYFADTDESNFVADPRWFPDRTPVSTSIVRGLLGGPAPYLRGAVSTAFPAGTTLAGSAVPVRNGTATVELSVPDFDPANIETNRRMHDQLALSLRSLTAVNDVELLVDGAPVELGAGWTDAAPVEDVTVPSRQIGLRDGGLVFYQGGQTDVVNGLASLDGHRPSSPAMDTAAEHFAFVDAGTGALVTMDRASEPVERFSGTGLTRPSFDEHGWVWAADSAGTVRAVRPGARDAEPVRVEAPWLAARTVTSLRISRGGTRALVVTQDDGVAQVWLSGVVRGSGGAPQRLNEPYRVAADVDADVALWLSDREFVTAPLGGTGSVRPRVYDVSGRHRELPGLEGLTGLSGGNGASSVYAVAGGTLHMLTGNAWAPQSEDVRDTAFAG</sequence>
<evidence type="ECO:0000256" key="2">
    <source>
        <dbReference type="SAM" id="SignalP"/>
    </source>
</evidence>
<dbReference type="Pfam" id="PF10647">
    <property type="entry name" value="Gmad1"/>
    <property type="match status" value="1"/>
</dbReference>
<protein>
    <submittedName>
        <fullName evidence="4">LpqB family beta-propeller domain-containing protein</fullName>
    </submittedName>
</protein>
<dbReference type="SMART" id="SM00909">
    <property type="entry name" value="Germane"/>
    <property type="match status" value="1"/>
</dbReference>
<proteinExistence type="predicted"/>
<dbReference type="EMBL" id="JBHSIW010000025">
    <property type="protein sequence ID" value="MFC4905256.1"/>
    <property type="molecule type" value="Genomic_DNA"/>
</dbReference>
<evidence type="ECO:0000256" key="1">
    <source>
        <dbReference type="SAM" id="MobiDB-lite"/>
    </source>
</evidence>
<reference evidence="5" key="1">
    <citation type="journal article" date="2019" name="Int. J. Syst. Evol. Microbiol.">
        <title>The Global Catalogue of Microorganisms (GCM) 10K type strain sequencing project: providing services to taxonomists for standard genome sequencing and annotation.</title>
        <authorList>
            <consortium name="The Broad Institute Genomics Platform"/>
            <consortium name="The Broad Institute Genome Sequencing Center for Infectious Disease"/>
            <person name="Wu L."/>
            <person name="Ma J."/>
        </authorList>
    </citation>
    <scope>NUCLEOTIDE SEQUENCE [LARGE SCALE GENOMIC DNA]</scope>
    <source>
        <strain evidence="5">CGMCC 4.6946</strain>
    </source>
</reference>
<dbReference type="Pfam" id="PF25976">
    <property type="entry name" value="LpqB_N"/>
    <property type="match status" value="1"/>
</dbReference>
<dbReference type="Proteomes" id="UP001595797">
    <property type="component" value="Unassembled WGS sequence"/>
</dbReference>
<feature type="chain" id="PRO_5045692243" evidence="2">
    <location>
        <begin position="26"/>
        <end position="564"/>
    </location>
</feature>
<dbReference type="InterPro" id="IPR019606">
    <property type="entry name" value="GerMN"/>
</dbReference>
<dbReference type="Pfam" id="PF10646">
    <property type="entry name" value="Germane"/>
    <property type="match status" value="1"/>
</dbReference>
<dbReference type="InterPro" id="IPR018910">
    <property type="entry name" value="LpqB_C"/>
</dbReference>
<organism evidence="4 5">
    <name type="scientific">Kocuria oceani</name>
    <dbReference type="NCBI Taxonomy" id="988827"/>
    <lineage>
        <taxon>Bacteria</taxon>
        <taxon>Bacillati</taxon>
        <taxon>Actinomycetota</taxon>
        <taxon>Actinomycetes</taxon>
        <taxon>Micrococcales</taxon>
        <taxon>Micrococcaceae</taxon>
        <taxon>Kocuria</taxon>
    </lineage>
</organism>
<feature type="signal peptide" evidence="2">
    <location>
        <begin position="1"/>
        <end position="25"/>
    </location>
</feature>